<dbReference type="Gene3D" id="3.40.30.10">
    <property type="entry name" value="Glutaredoxin"/>
    <property type="match status" value="1"/>
</dbReference>
<dbReference type="Pfam" id="PF13410">
    <property type="entry name" value="GST_C_2"/>
    <property type="match status" value="1"/>
</dbReference>
<feature type="site" description="Lowers pKa of active site Cys" evidence="3">
    <location>
        <position position="271"/>
    </location>
</feature>
<organism evidence="5 6">
    <name type="scientific">Capillimicrobium parvum</name>
    <dbReference type="NCBI Taxonomy" id="2884022"/>
    <lineage>
        <taxon>Bacteria</taxon>
        <taxon>Bacillati</taxon>
        <taxon>Actinomycetota</taxon>
        <taxon>Thermoleophilia</taxon>
        <taxon>Solirubrobacterales</taxon>
        <taxon>Capillimicrobiaceae</taxon>
        <taxon>Capillimicrobium</taxon>
    </lineage>
</organism>
<feature type="site" description="Lowers pKa of active site Cys" evidence="3">
    <location>
        <position position="228"/>
    </location>
</feature>
<sequence>MTDTVFKLGAEEAGDGRFRRQQSKFRDWADTTEPGRHDLYVSYACPWAHRTIIVRRLKGLEDVVGMSVVHPYRDERGWAFTGGEHRDELHDWDFLVDAYDATDPSFEGRVSVPVLWDRQEHRIVNNESADIIRMLNAWGTEGPDLYPEDLRAEIDAINEPVYDNVNNGVYKTGFAGTQEAYEESFTALFDWLGRLDERLGGRRYLAGDRITEADWRLFTTLLRFDAVYHVHFKCNGHRLIEYANLWPFARELHQWPGVAETVRFDEIKRHYYTTHPELNPRRIIAAGPLDMDWTEPHGRG</sequence>
<dbReference type="InterPro" id="IPR036282">
    <property type="entry name" value="Glutathione-S-Trfase_C_sf"/>
</dbReference>
<dbReference type="Proteomes" id="UP001162834">
    <property type="component" value="Chromosome"/>
</dbReference>
<feature type="active site" description="Proton donor/acceptor" evidence="1">
    <location>
        <position position="170"/>
    </location>
</feature>
<dbReference type="SUPFAM" id="SSF52833">
    <property type="entry name" value="Thioredoxin-like"/>
    <property type="match status" value="1"/>
</dbReference>
<evidence type="ECO:0000256" key="2">
    <source>
        <dbReference type="PIRSR" id="PIRSR015753-2"/>
    </source>
</evidence>
<evidence type="ECO:0000256" key="3">
    <source>
        <dbReference type="PIRSR" id="PIRSR015753-3"/>
    </source>
</evidence>
<dbReference type="InterPro" id="IPR010987">
    <property type="entry name" value="Glutathione-S-Trfase_C-like"/>
</dbReference>
<dbReference type="PIRSF" id="PIRSF015753">
    <property type="entry name" value="GST"/>
    <property type="match status" value="1"/>
</dbReference>
<keyword evidence="6" id="KW-1185">Reference proteome</keyword>
<dbReference type="Pfam" id="PF13409">
    <property type="entry name" value="GST_N_2"/>
    <property type="match status" value="1"/>
</dbReference>
<dbReference type="EMBL" id="CP087164">
    <property type="protein sequence ID" value="UGS35419.1"/>
    <property type="molecule type" value="Genomic_DNA"/>
</dbReference>
<dbReference type="PANTHER" id="PTHR32419:SF6">
    <property type="entry name" value="GLUTATHIONE S-TRANSFERASE OMEGA-LIKE 1-RELATED"/>
    <property type="match status" value="1"/>
</dbReference>
<feature type="domain" description="GST C-terminal" evidence="4">
    <location>
        <begin position="147"/>
        <end position="271"/>
    </location>
</feature>
<reference evidence="5" key="1">
    <citation type="journal article" date="2022" name="Int. J. Syst. Evol. Microbiol.">
        <title>Pseudomonas aegrilactucae sp. nov. and Pseudomonas morbosilactucae sp. nov., pathogens causing bacterial rot of lettuce in Japan.</title>
        <authorList>
            <person name="Sawada H."/>
            <person name="Fujikawa T."/>
            <person name="Satou M."/>
        </authorList>
    </citation>
    <scope>NUCLEOTIDE SEQUENCE</scope>
    <source>
        <strain evidence="5">0166_1</strain>
    </source>
</reference>
<gene>
    <name evidence="5" type="primary">yqjG</name>
    <name evidence="5" type="ORF">DSM104329_01807</name>
</gene>
<dbReference type="InterPro" id="IPR016639">
    <property type="entry name" value="GST_Omega/GSH"/>
</dbReference>
<evidence type="ECO:0000313" key="5">
    <source>
        <dbReference type="EMBL" id="UGS35419.1"/>
    </source>
</evidence>
<dbReference type="InterPro" id="IPR004045">
    <property type="entry name" value="Glutathione_S-Trfase_N"/>
</dbReference>
<dbReference type="RefSeq" id="WP_259315106.1">
    <property type="nucleotide sequence ID" value="NZ_CP087164.1"/>
</dbReference>
<dbReference type="InterPro" id="IPR040079">
    <property type="entry name" value="Glutathione_S-Trfase"/>
</dbReference>
<dbReference type="Gene3D" id="1.20.1050.10">
    <property type="match status" value="1"/>
</dbReference>
<proteinExistence type="predicted"/>
<dbReference type="EC" id="1.8.5.7" evidence="5"/>
<keyword evidence="5" id="KW-0560">Oxidoreductase</keyword>
<dbReference type="SUPFAM" id="SSF47616">
    <property type="entry name" value="GST C-terminal domain-like"/>
    <property type="match status" value="1"/>
</dbReference>
<dbReference type="GO" id="GO:0016491">
    <property type="term" value="F:oxidoreductase activity"/>
    <property type="evidence" value="ECO:0007669"/>
    <property type="project" value="UniProtKB-KW"/>
</dbReference>
<evidence type="ECO:0000256" key="1">
    <source>
        <dbReference type="PIRSR" id="PIRSR015753-1"/>
    </source>
</evidence>
<dbReference type="PROSITE" id="PS50405">
    <property type="entry name" value="GST_CTER"/>
    <property type="match status" value="1"/>
</dbReference>
<name>A0A9E6XW02_9ACTN</name>
<dbReference type="SFLD" id="SFLDG01206">
    <property type="entry name" value="Xi.1"/>
    <property type="match status" value="1"/>
</dbReference>
<evidence type="ECO:0000313" key="6">
    <source>
        <dbReference type="Proteomes" id="UP001162834"/>
    </source>
</evidence>
<dbReference type="SFLD" id="SFLDS00019">
    <property type="entry name" value="Glutathione_Transferase_(cytos"/>
    <property type="match status" value="1"/>
</dbReference>
<dbReference type="InterPro" id="IPR047047">
    <property type="entry name" value="GST_Omega-like_C"/>
</dbReference>
<accession>A0A9E6XW02</accession>
<dbReference type="SFLD" id="SFLDG01148">
    <property type="entry name" value="Xi_(cytGST)"/>
    <property type="match status" value="1"/>
</dbReference>
<dbReference type="KEGG" id="sbae:DSM104329_01807"/>
<feature type="binding site" evidence="2">
    <location>
        <begin position="109"/>
        <end position="112"/>
    </location>
    <ligand>
        <name>glutathione</name>
        <dbReference type="ChEBI" id="CHEBI:57925"/>
    </ligand>
</feature>
<dbReference type="InterPro" id="IPR036249">
    <property type="entry name" value="Thioredoxin-like_sf"/>
</dbReference>
<feature type="binding site" evidence="2">
    <location>
        <begin position="127"/>
        <end position="128"/>
    </location>
    <ligand>
        <name>glutathione</name>
        <dbReference type="ChEBI" id="CHEBI:57925"/>
    </ligand>
</feature>
<protein>
    <submittedName>
        <fullName evidence="5">Glutathionyl-hydroquinone reductase YqjG</fullName>
        <ecNumber evidence="5">1.8.5.7</ecNumber>
    </submittedName>
</protein>
<dbReference type="GO" id="GO:0004364">
    <property type="term" value="F:glutathione transferase activity"/>
    <property type="evidence" value="ECO:0007669"/>
    <property type="project" value="InterPro"/>
</dbReference>
<feature type="active site" description="Nucleophile" evidence="1">
    <location>
        <position position="45"/>
    </location>
</feature>
<evidence type="ECO:0000259" key="4">
    <source>
        <dbReference type="PROSITE" id="PS50405"/>
    </source>
</evidence>
<feature type="binding site" evidence="2">
    <location>
        <position position="78"/>
    </location>
    <ligand>
        <name>glutathione</name>
        <dbReference type="ChEBI" id="CHEBI:57925"/>
    </ligand>
</feature>
<dbReference type="GO" id="GO:0005737">
    <property type="term" value="C:cytoplasm"/>
    <property type="evidence" value="ECO:0007669"/>
    <property type="project" value="TreeGrafter"/>
</dbReference>
<dbReference type="PANTHER" id="PTHR32419">
    <property type="entry name" value="GLUTATHIONYL-HYDROQUINONE REDUCTASE"/>
    <property type="match status" value="1"/>
</dbReference>
<dbReference type="CDD" id="cd03190">
    <property type="entry name" value="GST_C_Omega_like"/>
    <property type="match status" value="1"/>
</dbReference>
<dbReference type="AlphaFoldDB" id="A0A9E6XW02"/>